<dbReference type="GeneID" id="18917834"/>
<proteinExistence type="predicted"/>
<feature type="transmembrane region" description="Helical" evidence="1">
    <location>
        <begin position="92"/>
        <end position="111"/>
    </location>
</feature>
<dbReference type="Pfam" id="PF20152">
    <property type="entry name" value="DUF6534"/>
    <property type="match status" value="1"/>
</dbReference>
<dbReference type="InParanoid" id="K5VM00"/>
<dbReference type="OrthoDB" id="2756378at2759"/>
<keyword evidence="1" id="KW-0472">Membrane</keyword>
<evidence type="ECO:0000313" key="4">
    <source>
        <dbReference type="Proteomes" id="UP000008370"/>
    </source>
</evidence>
<dbReference type="RefSeq" id="XP_007398802.1">
    <property type="nucleotide sequence ID" value="XM_007398740.1"/>
</dbReference>
<dbReference type="PANTHER" id="PTHR40465:SF1">
    <property type="entry name" value="DUF6534 DOMAIN-CONTAINING PROTEIN"/>
    <property type="match status" value="1"/>
</dbReference>
<dbReference type="InterPro" id="IPR045339">
    <property type="entry name" value="DUF6534"/>
</dbReference>
<accession>K5VM00</accession>
<reference evidence="3 4" key="1">
    <citation type="journal article" date="2012" name="BMC Genomics">
        <title>Comparative genomics of the white-rot fungi, Phanerochaete carnosa and P. chrysosporium, to elucidate the genetic basis of the distinct wood types they colonize.</title>
        <authorList>
            <person name="Suzuki H."/>
            <person name="MacDonald J."/>
            <person name="Syed K."/>
            <person name="Salamov A."/>
            <person name="Hori C."/>
            <person name="Aerts A."/>
            <person name="Henrissat B."/>
            <person name="Wiebenga A."/>
            <person name="vanKuyk P.A."/>
            <person name="Barry K."/>
            <person name="Lindquist E."/>
            <person name="LaButti K."/>
            <person name="Lapidus A."/>
            <person name="Lucas S."/>
            <person name="Coutinho P."/>
            <person name="Gong Y."/>
            <person name="Samejima M."/>
            <person name="Mahadevan R."/>
            <person name="Abou-Zaid M."/>
            <person name="de Vries R.P."/>
            <person name="Igarashi K."/>
            <person name="Yadav J.S."/>
            <person name="Grigoriev I.V."/>
            <person name="Master E.R."/>
        </authorList>
    </citation>
    <scope>NUCLEOTIDE SEQUENCE [LARGE SCALE GENOMIC DNA]</scope>
    <source>
        <strain evidence="3 4">HHB-10118-sp</strain>
    </source>
</reference>
<protein>
    <recommendedName>
        <fullName evidence="2">DUF6534 domain-containing protein</fullName>
    </recommendedName>
</protein>
<feature type="transmembrane region" description="Helical" evidence="1">
    <location>
        <begin position="208"/>
        <end position="228"/>
    </location>
</feature>
<dbReference type="PANTHER" id="PTHR40465">
    <property type="entry name" value="CHROMOSOME 1, WHOLE GENOME SHOTGUN SEQUENCE"/>
    <property type="match status" value="1"/>
</dbReference>
<gene>
    <name evidence="3" type="ORF">PHACADRAFT_260864</name>
</gene>
<keyword evidence="1" id="KW-1133">Transmembrane helix</keyword>
<organism evidence="3 4">
    <name type="scientific">Phanerochaete carnosa (strain HHB-10118-sp)</name>
    <name type="common">White-rot fungus</name>
    <name type="synonym">Peniophora carnosa</name>
    <dbReference type="NCBI Taxonomy" id="650164"/>
    <lineage>
        <taxon>Eukaryota</taxon>
        <taxon>Fungi</taxon>
        <taxon>Dikarya</taxon>
        <taxon>Basidiomycota</taxon>
        <taxon>Agaricomycotina</taxon>
        <taxon>Agaricomycetes</taxon>
        <taxon>Polyporales</taxon>
        <taxon>Phanerochaetaceae</taxon>
        <taxon>Phanerochaete</taxon>
    </lineage>
</organism>
<dbReference type="HOGENOM" id="CLU_046025_5_4_1"/>
<name>K5VM00_PHACS</name>
<evidence type="ECO:0000313" key="3">
    <source>
        <dbReference type="EMBL" id="EKM52458.1"/>
    </source>
</evidence>
<feature type="transmembrane region" description="Helical" evidence="1">
    <location>
        <begin position="123"/>
        <end position="151"/>
    </location>
</feature>
<dbReference type="AlphaFoldDB" id="K5VM00"/>
<dbReference type="EMBL" id="JH930475">
    <property type="protein sequence ID" value="EKM52458.1"/>
    <property type="molecule type" value="Genomic_DNA"/>
</dbReference>
<dbReference type="Proteomes" id="UP000008370">
    <property type="component" value="Unassembled WGS sequence"/>
</dbReference>
<dbReference type="KEGG" id="pco:PHACADRAFT_260864"/>
<sequence length="326" mass="36818">MTHDPTTIADTVGAFEIGTFADTLLFGILCLQCYIFLHNNERASRLMQYSIWTIWLLNTGHLICSIHVTYWYTVTNFGNVLEDFTHQPRSSAFMTLFGVMSNLMVQVWFIFRIWILSDRNRRLMVVLSTLTGIAFGVAASFALITIIPSPLTATEESVTRINWLIYFTHSVDILANLALTIALCYYLWKAKMTTLSKTRSVVEWTLTYTVNTGLLAMIFPITTIILRLTRPDDMVFFSVYVPYSAIYSNALLGSLNARDWVRHDDDPVTIHLSDLDNSVLSTPNGTRATINRGNHHAKSSSATTPLTVKVESETHTQVVKFSDGYC</sequence>
<feature type="transmembrane region" description="Helical" evidence="1">
    <location>
        <begin position="234"/>
        <end position="252"/>
    </location>
</feature>
<feature type="transmembrane region" description="Helical" evidence="1">
    <location>
        <begin position="163"/>
        <end position="188"/>
    </location>
</feature>
<feature type="transmembrane region" description="Helical" evidence="1">
    <location>
        <begin position="49"/>
        <end position="72"/>
    </location>
</feature>
<evidence type="ECO:0000259" key="2">
    <source>
        <dbReference type="Pfam" id="PF20152"/>
    </source>
</evidence>
<keyword evidence="1" id="KW-0812">Transmembrane</keyword>
<evidence type="ECO:0000256" key="1">
    <source>
        <dbReference type="SAM" id="Phobius"/>
    </source>
</evidence>
<feature type="domain" description="DUF6534" evidence="2">
    <location>
        <begin position="173"/>
        <end position="259"/>
    </location>
</feature>
<keyword evidence="4" id="KW-1185">Reference proteome</keyword>
<feature type="transmembrane region" description="Helical" evidence="1">
    <location>
        <begin position="12"/>
        <end position="37"/>
    </location>
</feature>